<dbReference type="EMBL" id="QWEY01000006">
    <property type="protein sequence ID" value="RGP36926.1"/>
    <property type="molecule type" value="Genomic_DNA"/>
</dbReference>
<accession>A0A411Z1H9</accession>
<name>A0A411Z1H9_9RHOB</name>
<reference evidence="1 2" key="1">
    <citation type="submission" date="2018-08" db="EMBL/GenBank/DDBJ databases">
        <title>Flavobacterium tibetense sp. nov., isolated from a wetland YonghuCo on Tibetan Plateau.</title>
        <authorList>
            <person name="Phurbu D."/>
            <person name="Lu H."/>
            <person name="Xing P."/>
        </authorList>
    </citation>
    <scope>NUCLEOTIDE SEQUENCE [LARGE SCALE GENOMIC DNA]</scope>
    <source>
        <strain evidence="1 2">DJC</strain>
    </source>
</reference>
<gene>
    <name evidence="1" type="ORF">D1012_12305</name>
</gene>
<dbReference type="AlphaFoldDB" id="A0A411Z1H9"/>
<proteinExistence type="predicted"/>
<protein>
    <submittedName>
        <fullName evidence="1">Uncharacterized protein</fullName>
    </submittedName>
</protein>
<evidence type="ECO:0000313" key="1">
    <source>
        <dbReference type="EMBL" id="RGP36926.1"/>
    </source>
</evidence>
<evidence type="ECO:0000313" key="2">
    <source>
        <dbReference type="Proteomes" id="UP000284547"/>
    </source>
</evidence>
<comment type="caution">
    <text evidence="1">The sequence shown here is derived from an EMBL/GenBank/DDBJ whole genome shotgun (WGS) entry which is preliminary data.</text>
</comment>
<sequence>MILLDDVINFMPRNLCDLLQKVCHCRRIVQNAPHPIIINTAPGNRFTNAGQGQAKIAQEVCSVAHARTR</sequence>
<organism evidence="1 2">
    <name type="scientific">Pseudotabrizicola alkalilacus</name>
    <dbReference type="NCBI Taxonomy" id="2305252"/>
    <lineage>
        <taxon>Bacteria</taxon>
        <taxon>Pseudomonadati</taxon>
        <taxon>Pseudomonadota</taxon>
        <taxon>Alphaproteobacteria</taxon>
        <taxon>Rhodobacterales</taxon>
        <taxon>Paracoccaceae</taxon>
        <taxon>Pseudotabrizicola</taxon>
    </lineage>
</organism>
<keyword evidence="2" id="KW-1185">Reference proteome</keyword>
<dbReference type="Proteomes" id="UP000284547">
    <property type="component" value="Unassembled WGS sequence"/>
</dbReference>